<dbReference type="InterPro" id="IPR036249">
    <property type="entry name" value="Thioredoxin-like_sf"/>
</dbReference>
<proteinExistence type="predicted"/>
<keyword evidence="1" id="KW-0812">Transmembrane</keyword>
<evidence type="ECO:0000259" key="2">
    <source>
        <dbReference type="PROSITE" id="PS51352"/>
    </source>
</evidence>
<dbReference type="EMBL" id="SOHH01000056">
    <property type="protein sequence ID" value="TFD79182.1"/>
    <property type="molecule type" value="Genomic_DNA"/>
</dbReference>
<reference evidence="3 4" key="1">
    <citation type="submission" date="2019-03" db="EMBL/GenBank/DDBJ databases">
        <title>Genomics of glacier-inhabiting Cryobacterium strains.</title>
        <authorList>
            <person name="Liu Q."/>
            <person name="Xin Y.-H."/>
        </authorList>
    </citation>
    <scope>NUCLEOTIDE SEQUENCE [LARGE SCALE GENOMIC DNA]</scope>
    <source>
        <strain evidence="3 4">Hh4</strain>
    </source>
</reference>
<keyword evidence="1" id="KW-0472">Membrane</keyword>
<evidence type="ECO:0000313" key="3">
    <source>
        <dbReference type="EMBL" id="TFD79182.1"/>
    </source>
</evidence>
<feature type="transmembrane region" description="Helical" evidence="1">
    <location>
        <begin position="21"/>
        <end position="39"/>
    </location>
</feature>
<dbReference type="SUPFAM" id="SSF52833">
    <property type="entry name" value="Thioredoxin-like"/>
    <property type="match status" value="1"/>
</dbReference>
<dbReference type="OrthoDB" id="9151585at2"/>
<comment type="caution">
    <text evidence="3">The sequence shown here is derived from an EMBL/GenBank/DDBJ whole genome shotgun (WGS) entry which is preliminary data.</text>
</comment>
<evidence type="ECO:0000313" key="4">
    <source>
        <dbReference type="Proteomes" id="UP000298313"/>
    </source>
</evidence>
<evidence type="ECO:0000256" key="1">
    <source>
        <dbReference type="SAM" id="Phobius"/>
    </source>
</evidence>
<dbReference type="AlphaFoldDB" id="A0A4R9BA17"/>
<keyword evidence="4" id="KW-1185">Reference proteome</keyword>
<dbReference type="InterPro" id="IPR013766">
    <property type="entry name" value="Thioredoxin_domain"/>
</dbReference>
<dbReference type="RefSeq" id="WP_134522969.1">
    <property type="nucleotide sequence ID" value="NZ_SOHH01000056.1"/>
</dbReference>
<dbReference type="PROSITE" id="PS51352">
    <property type="entry name" value="THIOREDOXIN_2"/>
    <property type="match status" value="1"/>
</dbReference>
<gene>
    <name evidence="3" type="ORF">E3T48_06300</name>
</gene>
<organism evidence="3 4">
    <name type="scientific">Cryobacterium fucosi</name>
    <dbReference type="NCBI Taxonomy" id="1259157"/>
    <lineage>
        <taxon>Bacteria</taxon>
        <taxon>Bacillati</taxon>
        <taxon>Actinomycetota</taxon>
        <taxon>Actinomycetes</taxon>
        <taxon>Micrococcales</taxon>
        <taxon>Microbacteriaceae</taxon>
        <taxon>Cryobacterium</taxon>
    </lineage>
</organism>
<keyword evidence="1" id="KW-1133">Transmembrane helix</keyword>
<feature type="domain" description="Thioredoxin" evidence="2">
    <location>
        <begin position="61"/>
        <end position="217"/>
    </location>
</feature>
<dbReference type="Pfam" id="PF00578">
    <property type="entry name" value="AhpC-TSA"/>
    <property type="match status" value="1"/>
</dbReference>
<dbReference type="Proteomes" id="UP000298313">
    <property type="component" value="Unassembled WGS sequence"/>
</dbReference>
<dbReference type="InterPro" id="IPR000866">
    <property type="entry name" value="AhpC/TSA"/>
</dbReference>
<dbReference type="Gene3D" id="3.40.30.10">
    <property type="entry name" value="Glutaredoxin"/>
    <property type="match status" value="1"/>
</dbReference>
<accession>A0A4R9BA17</accession>
<dbReference type="GO" id="GO:0016491">
    <property type="term" value="F:oxidoreductase activity"/>
    <property type="evidence" value="ECO:0007669"/>
    <property type="project" value="InterPro"/>
</dbReference>
<dbReference type="GO" id="GO:0016209">
    <property type="term" value="F:antioxidant activity"/>
    <property type="evidence" value="ECO:0007669"/>
    <property type="project" value="InterPro"/>
</dbReference>
<name>A0A4R9BA17_9MICO</name>
<protein>
    <submittedName>
        <fullName evidence="3">Redoxin domain-containing protein</fullName>
    </submittedName>
</protein>
<sequence>MASANKQRPQPRAKRTLVRRAVIVIGVVAVAATFLVSLLTQTTNPTANEAAAPVSYAVGAPGPGIEAPAFSLPSTAGGTVNLSDYRGKSVLLFFHEGIGCQPCWDQIRDLESAQAQFESAGIDQLLTITSGPVDLIAQKMADDNLTAVALADTRLDVSLTYQTNKYGMMGDSRNGHSFILVGPTGEIQWRADYGGPPNYTMYVPIDQILAQMKTARADS</sequence>